<organism evidence="4 5">
    <name type="scientific">Vitis vinifera</name>
    <name type="common">Grape</name>
    <dbReference type="NCBI Taxonomy" id="29760"/>
    <lineage>
        <taxon>Eukaryota</taxon>
        <taxon>Viridiplantae</taxon>
        <taxon>Streptophyta</taxon>
        <taxon>Embryophyta</taxon>
        <taxon>Tracheophyta</taxon>
        <taxon>Spermatophyta</taxon>
        <taxon>Magnoliopsida</taxon>
        <taxon>eudicotyledons</taxon>
        <taxon>Gunneridae</taxon>
        <taxon>Pentapetalae</taxon>
        <taxon>rosids</taxon>
        <taxon>Vitales</taxon>
        <taxon>Vitaceae</taxon>
        <taxon>Viteae</taxon>
        <taxon>Vitis</taxon>
    </lineage>
</organism>
<keyword evidence="2" id="KW-0677">Repeat</keyword>
<evidence type="ECO:0000313" key="4">
    <source>
        <dbReference type="EMBL" id="RVW79802.1"/>
    </source>
</evidence>
<name>A0A438H5S7_VITVI</name>
<evidence type="ECO:0000256" key="2">
    <source>
        <dbReference type="ARBA" id="ARBA00022737"/>
    </source>
</evidence>
<evidence type="ECO:0000313" key="5">
    <source>
        <dbReference type="Proteomes" id="UP000288805"/>
    </source>
</evidence>
<protein>
    <recommendedName>
        <fullName evidence="3">C-JID domain-containing protein</fullName>
    </recommendedName>
</protein>
<feature type="domain" description="C-JID" evidence="3">
    <location>
        <begin position="69"/>
        <end position="167"/>
    </location>
</feature>
<dbReference type="InterPro" id="IPR045344">
    <property type="entry name" value="C-JID"/>
</dbReference>
<dbReference type="AlphaFoldDB" id="A0A438H5S7"/>
<reference evidence="4 5" key="1">
    <citation type="journal article" date="2018" name="PLoS Genet.">
        <title>Population sequencing reveals clonal diversity and ancestral inbreeding in the grapevine cultivar Chardonnay.</title>
        <authorList>
            <person name="Roach M.J."/>
            <person name="Johnson D.L."/>
            <person name="Bohlmann J."/>
            <person name="van Vuuren H.J."/>
            <person name="Jones S.J."/>
            <person name="Pretorius I.S."/>
            <person name="Schmidt S.A."/>
            <person name="Borneman A.R."/>
        </authorList>
    </citation>
    <scope>NUCLEOTIDE SEQUENCE [LARGE SCALE GENOMIC DNA]</scope>
    <source>
        <strain evidence="5">cv. Chardonnay</strain>
        <tissue evidence="4">Leaf</tissue>
    </source>
</reference>
<sequence length="185" mass="20834">MGHTSLEAFSYPSSANALKESRFNFYFCNCFRLVGNEQSDGVEAILEFGLLHQDRNPWLQYNVVVPGSSSIPEWFIHQSAGYLVPVELPPHWYNTKLKGLAFVLFSTQTSPWLTTSGLVIDHLSTSLGSGGPFRNQSNTLKVSFSVSNSDGEGVKKCGVRVVYEQDEKDGECIFPFWHHVARRRR</sequence>
<proteinExistence type="predicted"/>
<accession>A0A438H5S7</accession>
<keyword evidence="1" id="KW-0433">Leucine-rich repeat</keyword>
<dbReference type="EMBL" id="QGNW01000274">
    <property type="protein sequence ID" value="RVW79802.1"/>
    <property type="molecule type" value="Genomic_DNA"/>
</dbReference>
<dbReference type="Proteomes" id="UP000288805">
    <property type="component" value="Unassembled WGS sequence"/>
</dbReference>
<evidence type="ECO:0000256" key="1">
    <source>
        <dbReference type="ARBA" id="ARBA00022614"/>
    </source>
</evidence>
<gene>
    <name evidence="4" type="ORF">CK203_047640</name>
</gene>
<dbReference type="Pfam" id="PF20160">
    <property type="entry name" value="C-JID"/>
    <property type="match status" value="1"/>
</dbReference>
<evidence type="ECO:0000259" key="3">
    <source>
        <dbReference type="Pfam" id="PF20160"/>
    </source>
</evidence>
<comment type="caution">
    <text evidence="4">The sequence shown here is derived from an EMBL/GenBank/DDBJ whole genome shotgun (WGS) entry which is preliminary data.</text>
</comment>